<proteinExistence type="predicted"/>
<evidence type="ECO:0000313" key="2">
    <source>
        <dbReference type="EMBL" id="KJV73157.1"/>
    </source>
</evidence>
<reference evidence="2 3" key="1">
    <citation type="submission" date="2015-01" db="EMBL/GenBank/DDBJ databases">
        <title>Genome Sequencing of Rickettsiales.</title>
        <authorList>
            <person name="Daugherty S.C."/>
            <person name="Su Q."/>
            <person name="Abolude K."/>
            <person name="Beier-Sexton M."/>
            <person name="Carlyon J.A."/>
            <person name="Carter R."/>
            <person name="Day N.P."/>
            <person name="Dumler S.J."/>
            <person name="Dyachenko V."/>
            <person name="Godinez A."/>
            <person name="Kurtti T.J."/>
            <person name="Lichay M."/>
            <person name="Mullins K.E."/>
            <person name="Ott S."/>
            <person name="Pappas-Brown V."/>
            <person name="Paris D.H."/>
            <person name="Patel P."/>
            <person name="Richards A.L."/>
            <person name="Sadzewicz L."/>
            <person name="Sears K."/>
            <person name="Seidman D."/>
            <person name="Sengamalay N."/>
            <person name="Stenos J."/>
            <person name="Tallon L.J."/>
            <person name="Vincent G."/>
            <person name="Fraser C.M."/>
            <person name="Munderloh U."/>
            <person name="Dunning-Hotopp J.C."/>
        </authorList>
    </citation>
    <scope>NUCLEOTIDE SEQUENCE [LARGE SCALE GENOMIC DNA]</scope>
    <source>
        <strain evidence="2 3">TA716</strain>
    </source>
</reference>
<gene>
    <name evidence="2" type="ORF">OTSTA716_1697</name>
    <name evidence="1" type="ORF">OTSTA716_2444</name>
</gene>
<protein>
    <submittedName>
        <fullName evidence="2">Putative transposase</fullName>
    </submittedName>
</protein>
<dbReference type="InterPro" id="IPR051699">
    <property type="entry name" value="Rpn/YhgA-like_nuclease"/>
</dbReference>
<dbReference type="GO" id="GO:0006310">
    <property type="term" value="P:DNA recombination"/>
    <property type="evidence" value="ECO:0007669"/>
    <property type="project" value="TreeGrafter"/>
</dbReference>
<dbReference type="EMBL" id="LAOA01000166">
    <property type="protein sequence ID" value="KJV70849.1"/>
    <property type="molecule type" value="Genomic_DNA"/>
</dbReference>
<dbReference type="Proteomes" id="UP000033671">
    <property type="component" value="Unassembled WGS sequence"/>
</dbReference>
<dbReference type="GO" id="GO:1990238">
    <property type="term" value="F:double-stranded DNA endonuclease activity"/>
    <property type="evidence" value="ECO:0007669"/>
    <property type="project" value="TreeGrafter"/>
</dbReference>
<name>A0A0F3NZR5_ORITS</name>
<dbReference type="PATRIC" id="fig|1359175.3.peg.2920"/>
<dbReference type="PANTHER" id="PTHR34611:SF2">
    <property type="entry name" value="INACTIVE RECOMBINATION-PROMOTING NUCLEASE-LIKE PROTEIN RPNE-RELATED"/>
    <property type="match status" value="1"/>
</dbReference>
<evidence type="ECO:0000313" key="3">
    <source>
        <dbReference type="Proteomes" id="UP000033671"/>
    </source>
</evidence>
<dbReference type="AlphaFoldDB" id="A0A0F3NZR5"/>
<dbReference type="EMBL" id="LAOA01000085">
    <property type="protein sequence ID" value="KJV73157.1"/>
    <property type="molecule type" value="Genomic_DNA"/>
</dbReference>
<sequence length="141" mass="16545">MLEYMLKHIHQRDMLKLWEEFLIKFKHVLILDKEKGYVYLRSFLWYTDTKLLESQQPELEQVLAKYLSEEEKGNIMRTIAAKYIDEGIEIGETKGRAEGRAEAAQVLARNLLKTGFSVEFISENTGLSKEEVINLKNNIEY</sequence>
<dbReference type="PANTHER" id="PTHR34611">
    <property type="match status" value="1"/>
</dbReference>
<comment type="caution">
    <text evidence="2">The sequence shown here is derived from an EMBL/GenBank/DDBJ whole genome shotgun (WGS) entry which is preliminary data.</text>
</comment>
<evidence type="ECO:0000313" key="1">
    <source>
        <dbReference type="EMBL" id="KJV70849.1"/>
    </source>
</evidence>
<organism evidence="2 3">
    <name type="scientific">Orientia tsutsugamushi str. TA716</name>
    <dbReference type="NCBI Taxonomy" id="1359175"/>
    <lineage>
        <taxon>Bacteria</taxon>
        <taxon>Pseudomonadati</taxon>
        <taxon>Pseudomonadota</taxon>
        <taxon>Alphaproteobacteria</taxon>
        <taxon>Rickettsiales</taxon>
        <taxon>Rickettsiaceae</taxon>
        <taxon>Rickettsieae</taxon>
        <taxon>Orientia</taxon>
    </lineage>
</organism>
<accession>A0A0F3NZR5</accession>